<name>A0A6M5YS89_9BACT</name>
<dbReference type="EMBL" id="CP053452">
    <property type="protein sequence ID" value="QJW96947.1"/>
    <property type="molecule type" value="Genomic_DNA"/>
</dbReference>
<dbReference type="Gene3D" id="1.25.40.10">
    <property type="entry name" value="Tetratricopeptide repeat domain"/>
    <property type="match status" value="1"/>
</dbReference>
<dbReference type="RefSeq" id="WP_171472435.1">
    <property type="nucleotide sequence ID" value="NZ_CP053452.2"/>
</dbReference>
<accession>A0A6M5YS89</accession>
<organism evidence="2 3">
    <name type="scientific">Frigoriglobus tundricola</name>
    <dbReference type="NCBI Taxonomy" id="2774151"/>
    <lineage>
        <taxon>Bacteria</taxon>
        <taxon>Pseudomonadati</taxon>
        <taxon>Planctomycetota</taxon>
        <taxon>Planctomycetia</taxon>
        <taxon>Gemmatales</taxon>
        <taxon>Gemmataceae</taxon>
        <taxon>Frigoriglobus</taxon>
    </lineage>
</organism>
<dbReference type="AlphaFoldDB" id="A0A6M5YS89"/>
<sequence>MPSRTRSSRPWLWSLPLVALAAAPVAAQPPSPLDLVRGLRENGQVDLAVEYLKVLEGKPLSADDKAALPLERAKCMLESSEDEPDEGTRLGIVAEAREGLNDFLAKHPKHPRAVEALLAVAKLTALDAKEQLNRARKVEVPPPSDVPAEVVAREAAQDRQKSEASKARPLFLEASKRFGEASARLRARLEDKALDAFLRRTLEREAFEAELASGINQFNTAETFMPAGRVTGAEKVERNKFLEQAKATFGKLANGSPSNRTVWVARAWATEVTFEQDDFNAAANEVAAILRAPVQEAEEGKRLAQFFQLRRNYLAALGERSKSKVEASLKEGEIWLKTYAPQRVKPTPEVFAVRYYRARLLQTLAESNAPAAKDGKPAPLNNLARAQLKEAEGLYRVLAQSDNDFTARASRQRMAVVRRLLGEADQPVASYTSFETAQLASLIQMSKLAAEEAKVPADAKRVKDLRLATLALLERARDLAAPTDSPADVTDVLLRLIYFYQLTDQPYQAAVLGEHVAQTARAGGKAAVAGLLGLNGYVAAGTRVKGDDPDAVAAARKVDRERAITLARFLDERYPNDNATDAARHRLALMLAEEKRYPEAFEAVIKVRPGFPQITSVRLLEGYLAGQIINARAEEGQDPPVPAAKKAEVFRRAVADLARVSKPAPGAGRDEVHGYLSARCRMAALLFAQGRADAAAEAAGPGYNQALTIAEEVIANVPTFDALVTESGGTKKPNVDGLELLMLAQDAYSRAVYLRARALIAAGDKAPPAERQQKFAEAEKALAPILESVKTAGPLFVGPIKAWAEGRGDRLDPSKPDGEDNRDPHPVAVLKARVAQLAAAVDKTRVEVVLAGFRLKVKEAKAAEASDLLDLMVKAGGTIEDNLPVLELLSREMAAQMSAYRKQGRAAEADALGAGLAVLLKKFSTVPKLTPQTLLFLGQTLQAIGENEKATEALKKVPAPDLADWDKKKPEDFPAELRGKIKDQINAYSAAQLSLARALRESGKPDEAEKMLLAIIGTNEKKGWGHGRLYFRRELALVYETRGGAATDAAAAKAEWNKAVKEWTTLFQLHRNNIQALPKGAAPALVTQARNAFADAYFDVQRCGVRANEKLLNPNAPAQAARLQKAYEDAGKRFVDMEKQIPAGEWEPEVQHRYADFLKDVPPAMAAYKAAGGKTFLERMPVP</sequence>
<evidence type="ECO:0000256" key="1">
    <source>
        <dbReference type="SAM" id="SignalP"/>
    </source>
</evidence>
<feature type="signal peptide" evidence="1">
    <location>
        <begin position="1"/>
        <end position="27"/>
    </location>
</feature>
<reference evidence="3" key="1">
    <citation type="submission" date="2020-05" db="EMBL/GenBank/DDBJ databases">
        <title>Frigoriglobus tundricola gen. nov., sp. nov., a psychrotolerant cellulolytic planctomycete of the family Gemmataceae with two divergent copies of 16S rRNA gene.</title>
        <authorList>
            <person name="Kulichevskaya I.S."/>
            <person name="Ivanova A.A."/>
            <person name="Naumoff D.G."/>
            <person name="Beletsky A.V."/>
            <person name="Rijpstra W.I.C."/>
            <person name="Sinninghe Damste J.S."/>
            <person name="Mardanov A.V."/>
            <person name="Ravin N.V."/>
            <person name="Dedysh S.N."/>
        </authorList>
    </citation>
    <scope>NUCLEOTIDE SEQUENCE [LARGE SCALE GENOMIC DNA]</scope>
    <source>
        <strain evidence="3">PL17</strain>
    </source>
</reference>
<dbReference type="KEGG" id="ftj:FTUN_4507"/>
<gene>
    <name evidence="2" type="ORF">FTUN_4507</name>
</gene>
<dbReference type="SUPFAM" id="SSF48452">
    <property type="entry name" value="TPR-like"/>
    <property type="match status" value="1"/>
</dbReference>
<feature type="chain" id="PRO_5026813148" evidence="1">
    <location>
        <begin position="28"/>
        <end position="1183"/>
    </location>
</feature>
<dbReference type="Proteomes" id="UP000503447">
    <property type="component" value="Chromosome"/>
</dbReference>
<keyword evidence="1" id="KW-0732">Signal</keyword>
<proteinExistence type="predicted"/>
<protein>
    <submittedName>
        <fullName evidence="2">Uncharacterized protein</fullName>
    </submittedName>
</protein>
<keyword evidence="3" id="KW-1185">Reference proteome</keyword>
<evidence type="ECO:0000313" key="2">
    <source>
        <dbReference type="EMBL" id="QJW96947.1"/>
    </source>
</evidence>
<dbReference type="InterPro" id="IPR011990">
    <property type="entry name" value="TPR-like_helical_dom_sf"/>
</dbReference>
<evidence type="ECO:0000313" key="3">
    <source>
        <dbReference type="Proteomes" id="UP000503447"/>
    </source>
</evidence>